<dbReference type="EMBL" id="JAAGOA010000010">
    <property type="protein sequence ID" value="NEE01611.1"/>
    <property type="molecule type" value="Genomic_DNA"/>
</dbReference>
<reference evidence="2 3" key="1">
    <citation type="submission" date="2020-02" db="EMBL/GenBank/DDBJ databases">
        <authorList>
            <person name="Li X.-J."/>
            <person name="Han X.-M."/>
        </authorList>
    </citation>
    <scope>NUCLEOTIDE SEQUENCE [LARGE SCALE GENOMIC DNA]</scope>
    <source>
        <strain evidence="2 3">CCTCC AB 2017055</strain>
    </source>
</reference>
<dbReference type="Proteomes" id="UP000475214">
    <property type="component" value="Unassembled WGS sequence"/>
</dbReference>
<evidence type="ECO:0000256" key="1">
    <source>
        <dbReference type="SAM" id="MobiDB-lite"/>
    </source>
</evidence>
<evidence type="ECO:0000313" key="3">
    <source>
        <dbReference type="Proteomes" id="UP000475214"/>
    </source>
</evidence>
<protein>
    <submittedName>
        <fullName evidence="2">Uncharacterized protein</fullName>
    </submittedName>
</protein>
<sequence length="183" mass="18965">MKSTTSNIAARTAGRRLRGVAGALVGVTLLFTAAACDSDDEGDDTTASESENEESTDTDATDNDSADTDSTDEESSDTEQDSGESTDAGDYCGTVQEFGTDVLNDSTAMTDPEAASGLVDAYRQIADAAPSDIAADWSAMADALETISDIDMSDPDAAAELEGLDDMMGAAQRISDHIMSECM</sequence>
<evidence type="ECO:0000313" key="2">
    <source>
        <dbReference type="EMBL" id="NEE01611.1"/>
    </source>
</evidence>
<gene>
    <name evidence="2" type="ORF">G1H10_15670</name>
</gene>
<feature type="region of interest" description="Disordered" evidence="1">
    <location>
        <begin position="34"/>
        <end position="97"/>
    </location>
</feature>
<feature type="compositionally biased region" description="Acidic residues" evidence="1">
    <location>
        <begin position="37"/>
        <end position="84"/>
    </location>
</feature>
<keyword evidence="3" id="KW-1185">Reference proteome</keyword>
<proteinExistence type="predicted"/>
<organism evidence="2 3">
    <name type="scientific">Phytoactinopolyspora halotolerans</name>
    <dbReference type="NCBI Taxonomy" id="1981512"/>
    <lineage>
        <taxon>Bacteria</taxon>
        <taxon>Bacillati</taxon>
        <taxon>Actinomycetota</taxon>
        <taxon>Actinomycetes</taxon>
        <taxon>Jiangellales</taxon>
        <taxon>Jiangellaceae</taxon>
        <taxon>Phytoactinopolyspora</taxon>
    </lineage>
</organism>
<dbReference type="RefSeq" id="WP_163739411.1">
    <property type="nucleotide sequence ID" value="NZ_JAAGOA010000010.1"/>
</dbReference>
<comment type="caution">
    <text evidence="2">The sequence shown here is derived from an EMBL/GenBank/DDBJ whole genome shotgun (WGS) entry which is preliminary data.</text>
</comment>
<accession>A0A6L9SAH1</accession>
<dbReference type="AlphaFoldDB" id="A0A6L9SAH1"/>
<name>A0A6L9SAH1_9ACTN</name>